<dbReference type="InterPro" id="IPR004358">
    <property type="entry name" value="Sig_transdc_His_kin-like_C"/>
</dbReference>
<dbReference type="SUPFAM" id="SSF55874">
    <property type="entry name" value="ATPase domain of HSP90 chaperone/DNA topoisomerase II/histidine kinase"/>
    <property type="match status" value="1"/>
</dbReference>
<dbReference type="Gene3D" id="6.10.340.10">
    <property type="match status" value="1"/>
</dbReference>
<evidence type="ECO:0000256" key="6">
    <source>
        <dbReference type="ARBA" id="ARBA00022692"/>
    </source>
</evidence>
<evidence type="ECO:0000259" key="14">
    <source>
        <dbReference type="PROSITE" id="PS50885"/>
    </source>
</evidence>
<dbReference type="PRINTS" id="PR00344">
    <property type="entry name" value="BCTRLSENSOR"/>
</dbReference>
<comment type="caution">
    <text evidence="15">The sequence shown here is derived from an EMBL/GenBank/DDBJ whole genome shotgun (WGS) entry which is preliminary data.</text>
</comment>
<dbReference type="EMBL" id="JADPRT010000005">
    <property type="protein sequence ID" value="MBF9069320.1"/>
    <property type="molecule type" value="Genomic_DNA"/>
</dbReference>
<keyword evidence="16" id="KW-1185">Reference proteome</keyword>
<dbReference type="SMART" id="SM00388">
    <property type="entry name" value="HisKA"/>
    <property type="match status" value="1"/>
</dbReference>
<dbReference type="EC" id="2.7.13.3" evidence="3"/>
<evidence type="ECO:0000313" key="16">
    <source>
        <dbReference type="Proteomes" id="UP000657385"/>
    </source>
</evidence>
<dbReference type="SMART" id="SM00304">
    <property type="entry name" value="HAMP"/>
    <property type="match status" value="1"/>
</dbReference>
<gene>
    <name evidence="15" type="ORF">I2501_14945</name>
</gene>
<evidence type="ECO:0000256" key="7">
    <source>
        <dbReference type="ARBA" id="ARBA00022777"/>
    </source>
</evidence>
<evidence type="ECO:0000256" key="4">
    <source>
        <dbReference type="ARBA" id="ARBA00022553"/>
    </source>
</evidence>
<dbReference type="InterPro" id="IPR003661">
    <property type="entry name" value="HisK_dim/P_dom"/>
</dbReference>
<dbReference type="PANTHER" id="PTHR45436">
    <property type="entry name" value="SENSOR HISTIDINE KINASE YKOH"/>
    <property type="match status" value="1"/>
</dbReference>
<dbReference type="SUPFAM" id="SSF47384">
    <property type="entry name" value="Homodimeric domain of signal transducing histidine kinase"/>
    <property type="match status" value="1"/>
</dbReference>
<dbReference type="CDD" id="cd00075">
    <property type="entry name" value="HATPase"/>
    <property type="match status" value="1"/>
</dbReference>
<dbReference type="InterPro" id="IPR005467">
    <property type="entry name" value="His_kinase_dom"/>
</dbReference>
<dbReference type="InterPro" id="IPR036890">
    <property type="entry name" value="HATPase_C_sf"/>
</dbReference>
<dbReference type="CDD" id="cd00082">
    <property type="entry name" value="HisKA"/>
    <property type="match status" value="1"/>
</dbReference>
<comment type="subcellular location">
    <subcellularLocation>
        <location evidence="2">Cell membrane</location>
    </subcellularLocation>
</comment>
<dbReference type="SUPFAM" id="SSF158472">
    <property type="entry name" value="HAMP domain-like"/>
    <property type="match status" value="1"/>
</dbReference>
<keyword evidence="9" id="KW-0902">Two-component regulatory system</keyword>
<accession>A0A931FEK5</accession>
<dbReference type="Pfam" id="PF00672">
    <property type="entry name" value="HAMP"/>
    <property type="match status" value="1"/>
</dbReference>
<dbReference type="Proteomes" id="UP000657385">
    <property type="component" value="Unassembled WGS sequence"/>
</dbReference>
<evidence type="ECO:0000256" key="2">
    <source>
        <dbReference type="ARBA" id="ARBA00004236"/>
    </source>
</evidence>
<dbReference type="InterPro" id="IPR003594">
    <property type="entry name" value="HATPase_dom"/>
</dbReference>
<dbReference type="InterPro" id="IPR050428">
    <property type="entry name" value="TCS_sensor_his_kinase"/>
</dbReference>
<dbReference type="Gene3D" id="3.30.565.10">
    <property type="entry name" value="Histidine kinase-like ATPase, C-terminal domain"/>
    <property type="match status" value="1"/>
</dbReference>
<dbReference type="GO" id="GO:0005886">
    <property type="term" value="C:plasma membrane"/>
    <property type="evidence" value="ECO:0007669"/>
    <property type="project" value="UniProtKB-SubCell"/>
</dbReference>
<keyword evidence="5" id="KW-0808">Transferase</keyword>
<keyword evidence="10 12" id="KW-0472">Membrane</keyword>
<evidence type="ECO:0000256" key="5">
    <source>
        <dbReference type="ARBA" id="ARBA00022679"/>
    </source>
</evidence>
<dbReference type="SMART" id="SM00387">
    <property type="entry name" value="HATPase_c"/>
    <property type="match status" value="1"/>
</dbReference>
<evidence type="ECO:0000313" key="15">
    <source>
        <dbReference type="EMBL" id="MBF9069320.1"/>
    </source>
</evidence>
<evidence type="ECO:0000256" key="8">
    <source>
        <dbReference type="ARBA" id="ARBA00022989"/>
    </source>
</evidence>
<dbReference type="PROSITE" id="PS50885">
    <property type="entry name" value="HAMP"/>
    <property type="match status" value="1"/>
</dbReference>
<protein>
    <recommendedName>
        <fullName evidence="3">histidine kinase</fullName>
        <ecNumber evidence="3">2.7.13.3</ecNumber>
    </recommendedName>
</protein>
<evidence type="ECO:0000256" key="1">
    <source>
        <dbReference type="ARBA" id="ARBA00000085"/>
    </source>
</evidence>
<organism evidence="15 16">
    <name type="scientific">Streptacidiphilus fuscans</name>
    <dbReference type="NCBI Taxonomy" id="2789292"/>
    <lineage>
        <taxon>Bacteria</taxon>
        <taxon>Bacillati</taxon>
        <taxon>Actinomycetota</taxon>
        <taxon>Actinomycetes</taxon>
        <taxon>Kitasatosporales</taxon>
        <taxon>Streptomycetaceae</taxon>
        <taxon>Streptacidiphilus</taxon>
    </lineage>
</organism>
<evidence type="ECO:0000256" key="3">
    <source>
        <dbReference type="ARBA" id="ARBA00012438"/>
    </source>
</evidence>
<dbReference type="GO" id="GO:0000155">
    <property type="term" value="F:phosphorelay sensor kinase activity"/>
    <property type="evidence" value="ECO:0007669"/>
    <property type="project" value="InterPro"/>
</dbReference>
<dbReference type="AlphaFoldDB" id="A0A931FEK5"/>
<evidence type="ECO:0000256" key="10">
    <source>
        <dbReference type="ARBA" id="ARBA00023136"/>
    </source>
</evidence>
<dbReference type="InterPro" id="IPR003660">
    <property type="entry name" value="HAMP_dom"/>
</dbReference>
<evidence type="ECO:0000256" key="9">
    <source>
        <dbReference type="ARBA" id="ARBA00023012"/>
    </source>
</evidence>
<feature type="domain" description="Histidine kinase" evidence="13">
    <location>
        <begin position="238"/>
        <end position="452"/>
    </location>
</feature>
<feature type="transmembrane region" description="Helical" evidence="12">
    <location>
        <begin position="151"/>
        <end position="172"/>
    </location>
</feature>
<feature type="domain" description="HAMP" evidence="14">
    <location>
        <begin position="177"/>
        <end position="230"/>
    </location>
</feature>
<feature type="region of interest" description="Disordered" evidence="11">
    <location>
        <begin position="449"/>
        <end position="491"/>
    </location>
</feature>
<name>A0A931FEK5_9ACTN</name>
<reference evidence="15" key="1">
    <citation type="submission" date="2020-11" db="EMBL/GenBank/DDBJ databases">
        <title>Isolation and identification of active actinomycetes.</title>
        <authorList>
            <person name="Yu B."/>
        </authorList>
    </citation>
    <scope>NUCLEOTIDE SEQUENCE</scope>
    <source>
        <strain evidence="15">NEAU-YB345</strain>
    </source>
</reference>
<feature type="compositionally biased region" description="Low complexity" evidence="11">
    <location>
        <begin position="468"/>
        <end position="480"/>
    </location>
</feature>
<keyword evidence="8 12" id="KW-1133">Transmembrane helix</keyword>
<dbReference type="PROSITE" id="PS50109">
    <property type="entry name" value="HIS_KIN"/>
    <property type="match status" value="1"/>
</dbReference>
<proteinExistence type="predicted"/>
<keyword evidence="4" id="KW-0597">Phosphoprotein</keyword>
<dbReference type="Pfam" id="PF00512">
    <property type="entry name" value="HisKA"/>
    <property type="match status" value="1"/>
</dbReference>
<dbReference type="CDD" id="cd06225">
    <property type="entry name" value="HAMP"/>
    <property type="match status" value="1"/>
</dbReference>
<dbReference type="Gene3D" id="1.10.287.130">
    <property type="match status" value="1"/>
</dbReference>
<keyword evidence="6 12" id="KW-0812">Transmembrane</keyword>
<keyword evidence="7 15" id="KW-0418">Kinase</keyword>
<evidence type="ECO:0000256" key="12">
    <source>
        <dbReference type="SAM" id="Phobius"/>
    </source>
</evidence>
<dbReference type="RefSeq" id="WP_196194468.1">
    <property type="nucleotide sequence ID" value="NZ_JADPRT010000005.1"/>
</dbReference>
<comment type="catalytic activity">
    <reaction evidence="1">
        <text>ATP + protein L-histidine = ADP + protein N-phospho-L-histidine.</text>
        <dbReference type="EC" id="2.7.13.3"/>
    </reaction>
</comment>
<sequence length="491" mass="51771">MTRRIALSVLALVVALLVLAVVPLGISMTQRENDSFREETAAKARTIASAAEEHLSDNRPDTDAREQIEAATDAGDCAQVYDAHGALFLTTPCKAGPVPAGAVDAVLRTGQPQTAQDDSRMAMVVPVGDSVPASGVLVFSRSTDDLNDQLLAIWGWLGLCGLGALAASMLVATRLARWVGRPLVSLDDAAARLGEGDLAARAEVTQGPPEVRRLAATFNSMAARTENLIHGHRAVIADVSHQLRTPLTALRLRLDLLAADAAANPEGEDDTAQELAGAQEEIARLSRMVDGLLAVARAENAVPHQTSIRVDRVVADRIAAWQPVADERETRLLPRGGEGVTVSLGAGDLEQILDNLIANALDAVPAGGSVELVTARDVERGEVRLSVVDHGPGMDEAARERAFRRFDSGRESGTGLGLAIVHRLVTANGGRAELARTPGGGLTVHLLLPAVPPETRAPRRDRRPPRSGPSRSSPSRSAPPHQKPSNPDPNG</sequence>
<evidence type="ECO:0000259" key="13">
    <source>
        <dbReference type="PROSITE" id="PS50109"/>
    </source>
</evidence>
<dbReference type="InterPro" id="IPR036097">
    <property type="entry name" value="HisK_dim/P_sf"/>
</dbReference>
<dbReference type="Pfam" id="PF02518">
    <property type="entry name" value="HATPase_c"/>
    <property type="match status" value="1"/>
</dbReference>
<evidence type="ECO:0000256" key="11">
    <source>
        <dbReference type="SAM" id="MobiDB-lite"/>
    </source>
</evidence>
<dbReference type="PANTHER" id="PTHR45436:SF5">
    <property type="entry name" value="SENSOR HISTIDINE KINASE TRCS"/>
    <property type="match status" value="1"/>
</dbReference>